<dbReference type="EMBL" id="CAJNRE010014994">
    <property type="protein sequence ID" value="CAF2133567.1"/>
    <property type="molecule type" value="Genomic_DNA"/>
</dbReference>
<dbReference type="Proteomes" id="UP000663824">
    <property type="component" value="Unassembled WGS sequence"/>
</dbReference>
<dbReference type="GO" id="GO:0005886">
    <property type="term" value="C:plasma membrane"/>
    <property type="evidence" value="ECO:0007669"/>
    <property type="project" value="TreeGrafter"/>
</dbReference>
<dbReference type="InterPro" id="IPR036259">
    <property type="entry name" value="MFS_trans_sf"/>
</dbReference>
<dbReference type="Proteomes" id="UP000663855">
    <property type="component" value="Unassembled WGS sequence"/>
</dbReference>
<evidence type="ECO:0000313" key="12">
    <source>
        <dbReference type="Proteomes" id="UP000663855"/>
    </source>
</evidence>
<organism evidence="7 12">
    <name type="scientific">Rotaria magnacalcarata</name>
    <dbReference type="NCBI Taxonomy" id="392030"/>
    <lineage>
        <taxon>Eukaryota</taxon>
        <taxon>Metazoa</taxon>
        <taxon>Spiralia</taxon>
        <taxon>Gnathifera</taxon>
        <taxon>Rotifera</taxon>
        <taxon>Eurotatoria</taxon>
        <taxon>Bdelloidea</taxon>
        <taxon>Philodinida</taxon>
        <taxon>Philodinidae</taxon>
        <taxon>Rotaria</taxon>
    </lineage>
</organism>
<dbReference type="Gene3D" id="1.20.1250.20">
    <property type="entry name" value="MFS general substrate transporter like domains"/>
    <property type="match status" value="1"/>
</dbReference>
<protein>
    <recommendedName>
        <fullName evidence="6">Major facilitator superfamily (MFS) profile domain-containing protein</fullName>
    </recommendedName>
</protein>
<dbReference type="SUPFAM" id="SSF103473">
    <property type="entry name" value="MFS general substrate transporter"/>
    <property type="match status" value="1"/>
</dbReference>
<keyword evidence="2 5" id="KW-0812">Transmembrane</keyword>
<feature type="transmembrane region" description="Helical" evidence="5">
    <location>
        <begin position="45"/>
        <end position="65"/>
    </location>
</feature>
<feature type="transmembrane region" description="Helical" evidence="5">
    <location>
        <begin position="352"/>
        <end position="371"/>
    </location>
</feature>
<dbReference type="EMBL" id="CAJOBI010003560">
    <property type="protein sequence ID" value="CAF3973216.1"/>
    <property type="molecule type" value="Genomic_DNA"/>
</dbReference>
<dbReference type="Proteomes" id="UP000676336">
    <property type="component" value="Unassembled WGS sequence"/>
</dbReference>
<accession>A0A814IBB8</accession>
<feature type="transmembrane region" description="Helical" evidence="5">
    <location>
        <begin position="146"/>
        <end position="163"/>
    </location>
</feature>
<evidence type="ECO:0000313" key="10">
    <source>
        <dbReference type="EMBL" id="CAF3973216.1"/>
    </source>
</evidence>
<dbReference type="InterPro" id="IPR020846">
    <property type="entry name" value="MFS_dom"/>
</dbReference>
<gene>
    <name evidence="11" type="ORF">BYL167_LOCUS17188</name>
    <name evidence="7" type="ORF">CJN711_LOCUS3293</name>
    <name evidence="8" type="ORF">KQP761_LOCUS4590</name>
    <name evidence="9" type="ORF">MBJ925_LOCUS28054</name>
    <name evidence="10" type="ORF">SMN809_LOCUS10442</name>
</gene>
<dbReference type="AlphaFoldDB" id="A0A814IBB8"/>
<evidence type="ECO:0000313" key="8">
    <source>
        <dbReference type="EMBL" id="CAF1297274.1"/>
    </source>
</evidence>
<dbReference type="InterPro" id="IPR011701">
    <property type="entry name" value="MFS"/>
</dbReference>
<keyword evidence="3 5" id="KW-1133">Transmembrane helix</keyword>
<feature type="transmembrane region" description="Helical" evidence="5">
    <location>
        <begin position="270"/>
        <end position="296"/>
    </location>
</feature>
<evidence type="ECO:0000256" key="4">
    <source>
        <dbReference type="ARBA" id="ARBA00023136"/>
    </source>
</evidence>
<evidence type="ECO:0000256" key="3">
    <source>
        <dbReference type="ARBA" id="ARBA00022989"/>
    </source>
</evidence>
<dbReference type="OrthoDB" id="440553at2759"/>
<sequence>METSLTDSLTLNSNSLRTTLEKPVIVVIPDTSISIYEIRSNRRRLFILIILALSSILLPLSDSVYLPSLANIEHDLHASTTLVDYTISTYLICAGIFSLLWGSLSDQFGRKIILLLSFTTFLGFTIVCILARSIIVLLIFRSLQGAAISASLVVAQSAIVDMYQPDTLGFAMGLFLVPFLIGPILGPFIGGLLSNAFGWRSTFISLAIMSVISALLILVFVPETHHYLVLQQLSRDVKKKCKHRNQTNTVIVREADNILKPRFMFPWHPLLALSDMTIVPHIAVSNMNFTALFISLTLMSNRESQEPYTLSSLHIGFSYIPVGLFALLGSLSGGWVSDWSAKHFSQAMEGRLILNLIGTLMCPIGLLLYGWTFHFGIHLALPLIGSALFSFGESFMYTSTCAFVNIKKPAMAGSLLALINAISFVCAGIGIIVAIPLLTLVGFGPLLSLVAGLSFLLICISMIIVIYQLRSSKLSLVGLNDLSKAASTGICTAQPENIISVQWF</sequence>
<dbReference type="Pfam" id="PF07690">
    <property type="entry name" value="MFS_1"/>
    <property type="match status" value="1"/>
</dbReference>
<evidence type="ECO:0000256" key="5">
    <source>
        <dbReference type="SAM" id="Phobius"/>
    </source>
</evidence>
<evidence type="ECO:0000313" key="11">
    <source>
        <dbReference type="EMBL" id="CAF4065101.1"/>
    </source>
</evidence>
<dbReference type="PANTHER" id="PTHR23502:SF5">
    <property type="entry name" value="QUINIDINE RESISTANCE PROTEIN 3"/>
    <property type="match status" value="1"/>
</dbReference>
<dbReference type="EMBL" id="CAJNOW010000885">
    <property type="protein sequence ID" value="CAF1297274.1"/>
    <property type="molecule type" value="Genomic_DNA"/>
</dbReference>
<dbReference type="PRINTS" id="PR01036">
    <property type="entry name" value="TCRTETB"/>
</dbReference>
<dbReference type="EMBL" id="CAJNOV010000369">
    <property type="protein sequence ID" value="CAF1020587.1"/>
    <property type="molecule type" value="Genomic_DNA"/>
</dbReference>
<feature type="transmembrane region" description="Helical" evidence="5">
    <location>
        <begin position="85"/>
        <end position="102"/>
    </location>
</feature>
<dbReference type="EMBL" id="CAJOBH010006749">
    <property type="protein sequence ID" value="CAF4065101.1"/>
    <property type="molecule type" value="Genomic_DNA"/>
</dbReference>
<feature type="transmembrane region" description="Helical" evidence="5">
    <location>
        <begin position="415"/>
        <end position="440"/>
    </location>
</feature>
<dbReference type="Proteomes" id="UP000681967">
    <property type="component" value="Unassembled WGS sequence"/>
</dbReference>
<feature type="transmembrane region" description="Helical" evidence="5">
    <location>
        <begin position="202"/>
        <end position="221"/>
    </location>
</feature>
<dbReference type="PANTHER" id="PTHR23502">
    <property type="entry name" value="MAJOR FACILITATOR SUPERFAMILY"/>
    <property type="match status" value="1"/>
</dbReference>
<reference evidence="7" key="1">
    <citation type="submission" date="2021-02" db="EMBL/GenBank/DDBJ databases">
        <authorList>
            <person name="Nowell W R."/>
        </authorList>
    </citation>
    <scope>NUCLEOTIDE SEQUENCE</scope>
</reference>
<feature type="domain" description="Major facilitator superfamily (MFS) profile" evidence="6">
    <location>
        <begin position="47"/>
        <end position="473"/>
    </location>
</feature>
<feature type="transmembrane region" description="Helical" evidence="5">
    <location>
        <begin position="377"/>
        <end position="403"/>
    </location>
</feature>
<feature type="transmembrane region" description="Helical" evidence="5">
    <location>
        <begin position="170"/>
        <end position="190"/>
    </location>
</feature>
<name>A0A814IBB8_9BILA</name>
<proteinExistence type="predicted"/>
<feature type="transmembrane region" description="Helical" evidence="5">
    <location>
        <begin position="446"/>
        <end position="467"/>
    </location>
</feature>
<comment type="subcellular location">
    <subcellularLocation>
        <location evidence="1">Membrane</location>
        <topology evidence="1">Multi-pass membrane protein</topology>
    </subcellularLocation>
</comment>
<keyword evidence="4 5" id="KW-0472">Membrane</keyword>
<feature type="transmembrane region" description="Helical" evidence="5">
    <location>
        <begin position="308"/>
        <end position="331"/>
    </location>
</feature>
<evidence type="ECO:0000313" key="7">
    <source>
        <dbReference type="EMBL" id="CAF1020587.1"/>
    </source>
</evidence>
<dbReference type="PROSITE" id="PS50850">
    <property type="entry name" value="MFS"/>
    <property type="match status" value="1"/>
</dbReference>
<feature type="transmembrane region" description="Helical" evidence="5">
    <location>
        <begin position="114"/>
        <end position="140"/>
    </location>
</feature>
<evidence type="ECO:0000256" key="2">
    <source>
        <dbReference type="ARBA" id="ARBA00022692"/>
    </source>
</evidence>
<comment type="caution">
    <text evidence="7">The sequence shown here is derived from an EMBL/GenBank/DDBJ whole genome shotgun (WGS) entry which is preliminary data.</text>
</comment>
<dbReference type="GO" id="GO:0022857">
    <property type="term" value="F:transmembrane transporter activity"/>
    <property type="evidence" value="ECO:0007669"/>
    <property type="project" value="InterPro"/>
</dbReference>
<dbReference type="Proteomes" id="UP000663834">
    <property type="component" value="Unassembled WGS sequence"/>
</dbReference>
<evidence type="ECO:0000259" key="6">
    <source>
        <dbReference type="PROSITE" id="PS50850"/>
    </source>
</evidence>
<evidence type="ECO:0000256" key="1">
    <source>
        <dbReference type="ARBA" id="ARBA00004141"/>
    </source>
</evidence>
<evidence type="ECO:0000313" key="9">
    <source>
        <dbReference type="EMBL" id="CAF2133567.1"/>
    </source>
</evidence>